<comment type="caution">
    <text evidence="4">The sequence shown here is derived from an EMBL/GenBank/DDBJ whole genome shotgun (WGS) entry which is preliminary data.</text>
</comment>
<evidence type="ECO:0000259" key="3">
    <source>
        <dbReference type="Pfam" id="PF07993"/>
    </source>
</evidence>
<dbReference type="RefSeq" id="WP_311410355.1">
    <property type="nucleotide sequence ID" value="NZ_JAVRFL010000003.1"/>
</dbReference>
<evidence type="ECO:0000313" key="5">
    <source>
        <dbReference type="Proteomes" id="UP001180973"/>
    </source>
</evidence>
<dbReference type="Gene3D" id="3.40.50.720">
    <property type="entry name" value="NAD(P)-binding Rossmann-like Domain"/>
    <property type="match status" value="1"/>
</dbReference>
<evidence type="ECO:0000313" key="4">
    <source>
        <dbReference type="EMBL" id="MDT0527991.1"/>
    </source>
</evidence>
<dbReference type="SUPFAM" id="SSF51735">
    <property type="entry name" value="NAD(P)-binding Rossmann-fold domains"/>
    <property type="match status" value="1"/>
</dbReference>
<dbReference type="PANTHER" id="PTHR44845">
    <property type="entry name" value="CARRIER DOMAIN-CONTAINING PROTEIN"/>
    <property type="match status" value="1"/>
</dbReference>
<protein>
    <submittedName>
        <fullName evidence="4">SDR family oxidoreductase</fullName>
    </submittedName>
</protein>
<sequence>MHIFLRHNSDRIALSTGSPNRLSLGYSEDPRAVASRLPRRGADEPKNVLLLGANGYVGMHMLRELLGDARVATVYALVRRKGDKSGEDRIARQLRKYKMELPDTGKLSVLEGSYLEPAMGLDRAAHDELLTEVDVVIDAAGATTHDYPYTRYREEKVLPTLRLAEFCLQERFKTLHVIGSVGSEVYQQRRDFYRNSFFYTGYSRMKWVVKHLTLRANRDGVPIHIYQAPFALGGAPTGFKDPGMEYSFWNMISHMLQLGLIWDSEVTSPIVAGDVLARSVVDNALSDSPRPISYPVTPATTREIAERFDLKLVSWQEFRRELMRQHRFRPGQIDWSKPITSIKRGRQQSKFVRSLFPRSFHTLLSNIHHAAANPTTVRLDTDPPPIDVLVNNARRIRKLGKYLPEEAVAPVAVAATVPAPAPAAEPVAVGAV</sequence>
<proteinExistence type="predicted"/>
<dbReference type="EMBL" id="JAVRFL010000003">
    <property type="protein sequence ID" value="MDT0527991.1"/>
    <property type="molecule type" value="Genomic_DNA"/>
</dbReference>
<accession>A0ABU2WQ55</accession>
<dbReference type="Pfam" id="PF07993">
    <property type="entry name" value="NAD_binding_4"/>
    <property type="match status" value="1"/>
</dbReference>
<dbReference type="Proteomes" id="UP001180973">
    <property type="component" value="Unassembled WGS sequence"/>
</dbReference>
<dbReference type="InterPro" id="IPR013120">
    <property type="entry name" value="FAR_NAD-bd"/>
</dbReference>
<dbReference type="PANTHER" id="PTHR44845:SF6">
    <property type="entry name" value="BETA-ALANINE-ACTIVATING ENZYME"/>
    <property type="match status" value="1"/>
</dbReference>
<dbReference type="InterPro" id="IPR036291">
    <property type="entry name" value="NAD(P)-bd_dom_sf"/>
</dbReference>
<evidence type="ECO:0000256" key="1">
    <source>
        <dbReference type="ARBA" id="ARBA00022450"/>
    </source>
</evidence>
<keyword evidence="2" id="KW-0597">Phosphoprotein</keyword>
<keyword evidence="1" id="KW-0596">Phosphopantetheine</keyword>
<name>A0ABU2WQ55_9ACTN</name>
<gene>
    <name evidence="4" type="ORF">RM555_03170</name>
</gene>
<organism evidence="4 5">
    <name type="scientific">Micromonospora reichwaldensis</name>
    <dbReference type="NCBI Taxonomy" id="3075516"/>
    <lineage>
        <taxon>Bacteria</taxon>
        <taxon>Bacillati</taxon>
        <taxon>Actinomycetota</taxon>
        <taxon>Actinomycetes</taxon>
        <taxon>Micromonosporales</taxon>
        <taxon>Micromonosporaceae</taxon>
        <taxon>Micromonospora</taxon>
    </lineage>
</organism>
<reference evidence="4" key="1">
    <citation type="submission" date="2023-09" db="EMBL/GenBank/DDBJ databases">
        <title>30 novel species of actinomycetes from the DSMZ collection.</title>
        <authorList>
            <person name="Nouioui I."/>
        </authorList>
    </citation>
    <scope>NUCLEOTIDE SEQUENCE</scope>
    <source>
        <strain evidence="4">DSM 115977</strain>
    </source>
</reference>
<keyword evidence="5" id="KW-1185">Reference proteome</keyword>
<evidence type="ECO:0000256" key="2">
    <source>
        <dbReference type="ARBA" id="ARBA00022553"/>
    </source>
</evidence>
<feature type="domain" description="Thioester reductase (TE)" evidence="3">
    <location>
        <begin position="52"/>
        <end position="278"/>
    </location>
</feature>